<evidence type="ECO:0000259" key="1">
    <source>
        <dbReference type="PROSITE" id="PS00022"/>
    </source>
</evidence>
<dbReference type="Proteomes" id="UP000245119">
    <property type="component" value="Linkage Group LG11"/>
</dbReference>
<comment type="caution">
    <text evidence="2">The sequence shown here is derived from an EMBL/GenBank/DDBJ whole genome shotgun (WGS) entry which is preliminary data.</text>
</comment>
<organism evidence="2 3">
    <name type="scientific">Pomacea canaliculata</name>
    <name type="common">Golden apple snail</name>
    <dbReference type="NCBI Taxonomy" id="400727"/>
    <lineage>
        <taxon>Eukaryota</taxon>
        <taxon>Metazoa</taxon>
        <taxon>Spiralia</taxon>
        <taxon>Lophotrochozoa</taxon>
        <taxon>Mollusca</taxon>
        <taxon>Gastropoda</taxon>
        <taxon>Caenogastropoda</taxon>
        <taxon>Architaenioglossa</taxon>
        <taxon>Ampullarioidea</taxon>
        <taxon>Ampullariidae</taxon>
        <taxon>Pomacea</taxon>
    </lineage>
</organism>
<gene>
    <name evidence="2" type="ORF">C0Q70_17795</name>
</gene>
<proteinExistence type="predicted"/>
<dbReference type="EMBL" id="PZQS01000011">
    <property type="protein sequence ID" value="PVD21992.1"/>
    <property type="molecule type" value="Genomic_DNA"/>
</dbReference>
<dbReference type="SUPFAM" id="SSF56496">
    <property type="entry name" value="Fibrinogen C-terminal domain-like"/>
    <property type="match status" value="1"/>
</dbReference>
<evidence type="ECO:0000313" key="3">
    <source>
        <dbReference type="Proteomes" id="UP000245119"/>
    </source>
</evidence>
<name>A0A2T7NLE9_POMCA</name>
<dbReference type="InterPro" id="IPR036056">
    <property type="entry name" value="Fibrinogen-like_C"/>
</dbReference>
<feature type="domain" description="EGF-like" evidence="1">
    <location>
        <begin position="86"/>
        <end position="97"/>
    </location>
</feature>
<dbReference type="Gene3D" id="3.90.215.10">
    <property type="entry name" value="Gamma Fibrinogen, chain A, domain 1"/>
    <property type="match status" value="1"/>
</dbReference>
<dbReference type="InterPro" id="IPR014716">
    <property type="entry name" value="Fibrinogen_a/b/g_C_1"/>
</dbReference>
<dbReference type="AlphaFoldDB" id="A0A2T7NLE9"/>
<evidence type="ECO:0000313" key="2">
    <source>
        <dbReference type="EMBL" id="PVD21992.1"/>
    </source>
</evidence>
<sequence>MCSQDDRCQVINVCPREDSLQQVDCSLLGDCSFQDQMYVENGVLEDCLQMVKVSPEIVSEATSMSTLDTTEPLKCENGGNLENGRCQCPMQYGGTTCQRLIRDCTEPYESGHRLSSPGKVLLIQPAGTAVHFPMICILDWGGVGYALARSNTISFNANWTTAKTWIGDNLSSNESDAHYFIGLENLHNLLSQANYQANLHYTYNSLPDRVTIPYTNFAIGPKDSCTQCPTPSPSSPTTTVSAADKYSGKIHCMCRVLKAAGPVNCG</sequence>
<protein>
    <recommendedName>
        <fullName evidence="1">EGF-like domain-containing protein</fullName>
    </recommendedName>
</protein>
<accession>A0A2T7NLE9</accession>
<reference evidence="2 3" key="1">
    <citation type="submission" date="2018-04" db="EMBL/GenBank/DDBJ databases">
        <title>The genome of golden apple snail Pomacea canaliculata provides insight into stress tolerance and invasive adaptation.</title>
        <authorList>
            <person name="Liu C."/>
            <person name="Liu B."/>
            <person name="Ren Y."/>
            <person name="Zhang Y."/>
            <person name="Wang H."/>
            <person name="Li S."/>
            <person name="Jiang F."/>
            <person name="Yin L."/>
            <person name="Zhang G."/>
            <person name="Qian W."/>
            <person name="Fan W."/>
        </authorList>
    </citation>
    <scope>NUCLEOTIDE SEQUENCE [LARGE SCALE GENOMIC DNA]</scope>
    <source>
        <strain evidence="2">SZHN2017</strain>
        <tissue evidence="2">Muscle</tissue>
    </source>
</reference>
<keyword evidence="3" id="KW-1185">Reference proteome</keyword>
<dbReference type="OrthoDB" id="6089803at2759"/>
<dbReference type="PROSITE" id="PS00022">
    <property type="entry name" value="EGF_1"/>
    <property type="match status" value="1"/>
</dbReference>
<dbReference type="InterPro" id="IPR000742">
    <property type="entry name" value="EGF"/>
</dbReference>